<evidence type="ECO:0000256" key="11">
    <source>
        <dbReference type="ARBA" id="ARBA00023209"/>
    </source>
</evidence>
<comment type="function">
    <text evidence="13">Catalyzes the second two steps of the methylation pathway of phosphatidylcholine biosynthesis, the SAM-dependent methylation of phosphatidylmonomethylethanolamine (PMME) to phosphatidyldimethylethanolamine (PDME) and of PDME to phosphatidylcholine (PC).</text>
</comment>
<dbReference type="STRING" id="645134.A0A0L0HID5"/>
<keyword evidence="4 13" id="KW-0808">Transferase</keyword>
<evidence type="ECO:0000313" key="16">
    <source>
        <dbReference type="Proteomes" id="UP000053201"/>
    </source>
</evidence>
<evidence type="ECO:0000313" key="15">
    <source>
        <dbReference type="EMBL" id="KND00892.1"/>
    </source>
</evidence>
<comment type="similarity">
    <text evidence="13">Belongs to the class VI-like SAM-binding methyltransferase superfamily. PEMT/PEM2 methyltransferase family.</text>
</comment>
<keyword evidence="10 13" id="KW-0472">Membrane</keyword>
<comment type="catalytic activity">
    <reaction evidence="13">
        <text>a 1,2-diacyl-sn-glycero-3-phospho-N,N-dimethylethanolamine + S-adenosyl-L-methionine = a 1,2-diacyl-sn-glycero-3-phosphocholine + S-adenosyl-L-homocysteine + H(+)</text>
        <dbReference type="Rhea" id="RHEA:32739"/>
        <dbReference type="ChEBI" id="CHEBI:15378"/>
        <dbReference type="ChEBI" id="CHEBI:57643"/>
        <dbReference type="ChEBI" id="CHEBI:57856"/>
        <dbReference type="ChEBI" id="CHEBI:59789"/>
        <dbReference type="ChEBI" id="CHEBI:64572"/>
    </reaction>
</comment>
<keyword evidence="7 13" id="KW-0256">Endoplasmic reticulum</keyword>
<feature type="transmembrane region" description="Helical" evidence="14">
    <location>
        <begin position="72"/>
        <end position="93"/>
    </location>
</feature>
<evidence type="ECO:0000256" key="12">
    <source>
        <dbReference type="ARBA" id="ARBA00023264"/>
    </source>
</evidence>
<dbReference type="FunFam" id="1.20.120.1630:FF:000024">
    <property type="entry name" value="Phosphatidylethanolamine N-methyltransferase"/>
    <property type="match status" value="1"/>
</dbReference>
<name>A0A0L0HID5_SPIPD</name>
<dbReference type="GO" id="GO:0000773">
    <property type="term" value="F:phosphatidyl-N-methylethanolamine N-methyltransferase activity"/>
    <property type="evidence" value="ECO:0007669"/>
    <property type="project" value="UniProtKB-UniRule"/>
</dbReference>
<dbReference type="GO" id="GO:0032259">
    <property type="term" value="P:methylation"/>
    <property type="evidence" value="ECO:0007669"/>
    <property type="project" value="UniProtKB-KW"/>
</dbReference>
<dbReference type="EC" id="2.1.1.71" evidence="13"/>
<keyword evidence="12 13" id="KW-1208">Phospholipid metabolism</keyword>
<keyword evidence="5 13" id="KW-0949">S-adenosyl-L-methionine</keyword>
<feature type="binding site" evidence="13">
    <location>
        <begin position="159"/>
        <end position="161"/>
    </location>
    <ligand>
        <name>S-adenosyl-L-methionine</name>
        <dbReference type="ChEBI" id="CHEBI:59789"/>
    </ligand>
</feature>
<reference evidence="15 16" key="1">
    <citation type="submission" date="2009-08" db="EMBL/GenBank/DDBJ databases">
        <title>The Genome Sequence of Spizellomyces punctatus strain DAOM BR117.</title>
        <authorList>
            <consortium name="The Broad Institute Genome Sequencing Platform"/>
            <person name="Russ C."/>
            <person name="Cuomo C."/>
            <person name="Shea T."/>
            <person name="Young S.K."/>
            <person name="Zeng Q."/>
            <person name="Koehrsen M."/>
            <person name="Haas B."/>
            <person name="Borodovsky M."/>
            <person name="Guigo R."/>
            <person name="Alvarado L."/>
            <person name="Berlin A."/>
            <person name="Bochicchio J."/>
            <person name="Borenstein D."/>
            <person name="Chapman S."/>
            <person name="Chen Z."/>
            <person name="Engels R."/>
            <person name="Freedman E."/>
            <person name="Gellesch M."/>
            <person name="Goldberg J."/>
            <person name="Griggs A."/>
            <person name="Gujja S."/>
            <person name="Heiman D."/>
            <person name="Hepburn T."/>
            <person name="Howarth C."/>
            <person name="Jen D."/>
            <person name="Larson L."/>
            <person name="Lewis B."/>
            <person name="Mehta T."/>
            <person name="Park D."/>
            <person name="Pearson M."/>
            <person name="Roberts A."/>
            <person name="Saif S."/>
            <person name="Shenoy N."/>
            <person name="Sisk P."/>
            <person name="Stolte C."/>
            <person name="Sykes S."/>
            <person name="Thomson T."/>
            <person name="Walk T."/>
            <person name="White J."/>
            <person name="Yandava C."/>
            <person name="Burger G."/>
            <person name="Gray M.W."/>
            <person name="Holland P.W.H."/>
            <person name="King N."/>
            <person name="Lang F.B.F."/>
            <person name="Roger A.J."/>
            <person name="Ruiz-Trillo I."/>
            <person name="Lander E."/>
            <person name="Nusbaum C."/>
        </authorList>
    </citation>
    <scope>NUCLEOTIDE SEQUENCE [LARGE SCALE GENOMIC DNA]</scope>
    <source>
        <strain evidence="15 16">DAOM BR117</strain>
    </source>
</reference>
<feature type="topological domain" description="Cytoplasmic" evidence="13">
    <location>
        <begin position="241"/>
        <end position="272"/>
    </location>
</feature>
<dbReference type="RefSeq" id="XP_016608931.1">
    <property type="nucleotide sequence ID" value="XM_016752241.1"/>
</dbReference>
<dbReference type="OMA" id="FSDPQYV"/>
<feature type="transmembrane region" description="Helical" evidence="14">
    <location>
        <begin position="152"/>
        <end position="169"/>
    </location>
</feature>
<dbReference type="OrthoDB" id="8300106at2759"/>
<sequence>MSTGNDILEPLYPYLAQVQSLASPYISQLETVAAPLIQDAKIRVADLQELAAPYVGPLFEYAERVEDALPTFSYPIAYVAAAAIVLHVANYNLTAQLEYHTRIFTKIFRSPAVYLYALYLIASALVRDHYVMQAVEGDVNSYILFSKEAAKLIGHTLITFGILLNLWTLKALGIKGMYNGDSFGHLMDAPVSGGPYRFFNDPQYVGTTLALLGYAVKCQSWTGYVLTAVLFTTFWISVKFVEGPHMNRIYANKGKKTTAAQGSKKTPRRKFD</sequence>
<feature type="binding site" evidence="13">
    <location>
        <begin position="242"/>
        <end position="243"/>
    </location>
    <ligand>
        <name>S-adenosyl-L-methionine</name>
        <dbReference type="ChEBI" id="CHEBI:59789"/>
    </ligand>
</feature>
<evidence type="ECO:0000256" key="7">
    <source>
        <dbReference type="ARBA" id="ARBA00022824"/>
    </source>
</evidence>
<dbReference type="InterPro" id="IPR007318">
    <property type="entry name" value="Phopholipid_MeTrfase"/>
</dbReference>
<dbReference type="PANTHER" id="PTHR15458:SF11">
    <property type="entry name" value="PHOSPHATIDYLETHANOLAMINE N-METHYLTRANSFERASE B"/>
    <property type="match status" value="1"/>
</dbReference>
<dbReference type="InterPro" id="IPR024960">
    <property type="entry name" value="PEMT/MFAP"/>
</dbReference>
<evidence type="ECO:0000256" key="13">
    <source>
        <dbReference type="HAMAP-Rule" id="MF_03216"/>
    </source>
</evidence>
<feature type="topological domain" description="Lumenal" evidence="13">
    <location>
        <begin position="96"/>
        <end position="107"/>
    </location>
</feature>
<evidence type="ECO:0000256" key="6">
    <source>
        <dbReference type="ARBA" id="ARBA00022692"/>
    </source>
</evidence>
<dbReference type="GeneID" id="27687470"/>
<keyword evidence="13" id="KW-0496">Mitochondrion</keyword>
<dbReference type="PANTHER" id="PTHR15458">
    <property type="entry name" value="PHOSPHATIDYLETHANOLAMINE N-METHYLTRANSFERASE"/>
    <property type="match status" value="1"/>
</dbReference>
<comment type="pathway">
    <text evidence="13">Phospholipid metabolism; phosphatidylcholine biosynthesis.</text>
</comment>
<keyword evidence="8 13" id="KW-1133">Transmembrane helix</keyword>
<feature type="topological domain" description="Lumenal" evidence="13">
    <location>
        <begin position="176"/>
        <end position="218"/>
    </location>
</feature>
<evidence type="ECO:0000256" key="9">
    <source>
        <dbReference type="ARBA" id="ARBA00023098"/>
    </source>
</evidence>
<dbReference type="PROSITE" id="PS51599">
    <property type="entry name" value="SAM_PEMT_PEM2"/>
    <property type="match status" value="1"/>
</dbReference>
<keyword evidence="11 13" id="KW-0594">Phospholipid biosynthesis</keyword>
<feature type="intramembrane region" description="Helical" evidence="13">
    <location>
        <begin position="75"/>
        <end position="95"/>
    </location>
</feature>
<evidence type="ECO:0000256" key="14">
    <source>
        <dbReference type="SAM" id="Phobius"/>
    </source>
</evidence>
<protein>
    <recommendedName>
        <fullName evidence="13">Phosphatidyl-N-methylethanolamine N-methyltransferase</fullName>
        <ecNumber evidence="13">2.1.1.71</ecNumber>
    </recommendedName>
    <alternativeName>
        <fullName evidence="13">Phospholipid methyltransferase</fullName>
        <shortName evidence="13">PLMT</shortName>
    </alternativeName>
</protein>
<proteinExistence type="inferred from homology"/>
<organism evidence="15 16">
    <name type="scientific">Spizellomyces punctatus (strain DAOM BR117)</name>
    <dbReference type="NCBI Taxonomy" id="645134"/>
    <lineage>
        <taxon>Eukaryota</taxon>
        <taxon>Fungi</taxon>
        <taxon>Fungi incertae sedis</taxon>
        <taxon>Chytridiomycota</taxon>
        <taxon>Chytridiomycota incertae sedis</taxon>
        <taxon>Chytridiomycetes</taxon>
        <taxon>Spizellomycetales</taxon>
        <taxon>Spizellomycetaceae</taxon>
        <taxon>Spizellomyces</taxon>
    </lineage>
</organism>
<comment type="catalytic activity">
    <reaction evidence="13">
        <text>a 1,2-diacyl-sn-glycero-3-phospho-N-methylethanolamine + S-adenosyl-L-methionine = a 1,2-diacyl-sn-glycero-3-phospho-N,N-dimethylethanolamine + S-adenosyl-L-homocysteine + H(+)</text>
        <dbReference type="Rhea" id="RHEA:32735"/>
        <dbReference type="ChEBI" id="CHEBI:15378"/>
        <dbReference type="ChEBI" id="CHEBI:57856"/>
        <dbReference type="ChEBI" id="CHEBI:59789"/>
        <dbReference type="ChEBI" id="CHEBI:64572"/>
        <dbReference type="ChEBI" id="CHEBI:64573"/>
        <dbReference type="EC" id="2.1.1.71"/>
    </reaction>
</comment>
<gene>
    <name evidence="15" type="ORF">SPPG_03992</name>
</gene>
<comment type="subcellular location">
    <subcellularLocation>
        <location evidence="1">Endomembrane system</location>
        <topology evidence="1">Multi-pass membrane protein</topology>
    </subcellularLocation>
    <subcellularLocation>
        <location evidence="13">Endoplasmic reticulum membrane</location>
        <topology evidence="13">Multi-pass membrane protein</topology>
    </subcellularLocation>
    <subcellularLocation>
        <location evidence="13">Mitochondrion membrane</location>
        <topology evidence="13">Multi-pass membrane protein</topology>
    </subcellularLocation>
</comment>
<evidence type="ECO:0000256" key="8">
    <source>
        <dbReference type="ARBA" id="ARBA00022989"/>
    </source>
</evidence>
<keyword evidence="6 13" id="KW-0812">Transmembrane</keyword>
<feature type="transmembrane region" description="Helical" evidence="14">
    <location>
        <begin position="113"/>
        <end position="132"/>
    </location>
</feature>
<dbReference type="Proteomes" id="UP000053201">
    <property type="component" value="Unassembled WGS sequence"/>
</dbReference>
<dbReference type="eggNOG" id="KOG4142">
    <property type="taxonomic scope" value="Eukaryota"/>
</dbReference>
<keyword evidence="16" id="KW-1185">Reference proteome</keyword>
<comment type="caution">
    <text evidence="13">Lacks conserved residue(s) required for the propagation of feature annotation.</text>
</comment>
<dbReference type="VEuPathDB" id="FungiDB:SPPG_03992"/>
<dbReference type="GO" id="GO:0005789">
    <property type="term" value="C:endoplasmic reticulum membrane"/>
    <property type="evidence" value="ECO:0007669"/>
    <property type="project" value="UniProtKB-SubCell"/>
</dbReference>
<evidence type="ECO:0000256" key="5">
    <source>
        <dbReference type="ARBA" id="ARBA00022691"/>
    </source>
</evidence>
<feature type="topological domain" description="Lumenal" evidence="13">
    <location>
        <begin position="1"/>
        <end position="74"/>
    </location>
</feature>
<dbReference type="AlphaFoldDB" id="A0A0L0HID5"/>
<dbReference type="EMBL" id="KQ257455">
    <property type="protein sequence ID" value="KND00892.1"/>
    <property type="molecule type" value="Genomic_DNA"/>
</dbReference>
<dbReference type="GO" id="GO:0031966">
    <property type="term" value="C:mitochondrial membrane"/>
    <property type="evidence" value="ECO:0007669"/>
    <property type="project" value="UniProtKB-SubCell"/>
</dbReference>
<evidence type="ECO:0000256" key="3">
    <source>
        <dbReference type="ARBA" id="ARBA00022603"/>
    </source>
</evidence>
<accession>A0A0L0HID5</accession>
<keyword evidence="9 13" id="KW-0443">Lipid metabolism</keyword>
<evidence type="ECO:0000256" key="10">
    <source>
        <dbReference type="ARBA" id="ARBA00023136"/>
    </source>
</evidence>
<evidence type="ECO:0000256" key="4">
    <source>
        <dbReference type="ARBA" id="ARBA00022679"/>
    </source>
</evidence>
<dbReference type="HAMAP" id="MF_03216">
    <property type="entry name" value="PLMT"/>
    <property type="match status" value="1"/>
</dbReference>
<dbReference type="InParanoid" id="A0A0L0HID5"/>
<evidence type="ECO:0000256" key="2">
    <source>
        <dbReference type="ARBA" id="ARBA00022516"/>
    </source>
</evidence>
<evidence type="ECO:0000256" key="1">
    <source>
        <dbReference type="ARBA" id="ARBA00004127"/>
    </source>
</evidence>
<keyword evidence="2 13" id="KW-0444">Lipid biosynthesis</keyword>
<keyword evidence="3 13" id="KW-0489">Methyltransferase</keyword>
<dbReference type="GO" id="GO:0006656">
    <property type="term" value="P:phosphatidylcholine biosynthetic process"/>
    <property type="evidence" value="ECO:0007669"/>
    <property type="project" value="UniProtKB-UniRule"/>
</dbReference>
<dbReference type="Gene3D" id="1.20.120.1630">
    <property type="match status" value="1"/>
</dbReference>
<dbReference type="UniPathway" id="UPA00753"/>
<dbReference type="Pfam" id="PF04191">
    <property type="entry name" value="PEMT"/>
    <property type="match status" value="1"/>
</dbReference>